<dbReference type="Proteomes" id="UP000002725">
    <property type="component" value="Chromosome"/>
</dbReference>
<keyword evidence="3 5" id="KW-1133">Transmembrane helix</keyword>
<name>B4S5E2_PROA2</name>
<feature type="transmembrane region" description="Helical" evidence="5">
    <location>
        <begin position="113"/>
        <end position="135"/>
    </location>
</feature>
<evidence type="ECO:0000256" key="3">
    <source>
        <dbReference type="ARBA" id="ARBA00022989"/>
    </source>
</evidence>
<evidence type="ECO:0000256" key="5">
    <source>
        <dbReference type="SAM" id="Phobius"/>
    </source>
</evidence>
<dbReference type="Pfam" id="PF04191">
    <property type="entry name" value="PEMT"/>
    <property type="match status" value="1"/>
</dbReference>
<evidence type="ECO:0000256" key="1">
    <source>
        <dbReference type="ARBA" id="ARBA00004127"/>
    </source>
</evidence>
<accession>B4S5E2</accession>
<dbReference type="RefSeq" id="WP_012505076.1">
    <property type="nucleotide sequence ID" value="NC_011059.1"/>
</dbReference>
<dbReference type="GO" id="GO:0016740">
    <property type="term" value="F:transferase activity"/>
    <property type="evidence" value="ECO:0007669"/>
    <property type="project" value="UniProtKB-ARBA"/>
</dbReference>
<keyword evidence="7" id="KW-1185">Reference proteome</keyword>
<organism evidence="6 7">
    <name type="scientific">Prosthecochloris aestuarii (strain DSM 271 / SK 413)</name>
    <dbReference type="NCBI Taxonomy" id="290512"/>
    <lineage>
        <taxon>Bacteria</taxon>
        <taxon>Pseudomonadati</taxon>
        <taxon>Chlorobiota</taxon>
        <taxon>Chlorobiia</taxon>
        <taxon>Chlorobiales</taxon>
        <taxon>Chlorobiaceae</taxon>
        <taxon>Prosthecochloris</taxon>
    </lineage>
</organism>
<dbReference type="KEGG" id="paa:Paes_0483"/>
<sequence>MNNGKHQTTPWWQGKKGEYLVAIQFLILIIFIVLPVWNPGDDALLKQHTGLIRLITLALCGTTALVLGGLGSHNLKKYVTPLPYPVDHSELVQTGIYSLVRHPLYSSQLVAGFGWAVYTLSVSHLILLAAAFFFFNYKAGKEEGWLTERHPEYREYSRRVRKFIPWIY</sequence>
<dbReference type="eggNOG" id="COG2020">
    <property type="taxonomic scope" value="Bacteria"/>
</dbReference>
<feature type="transmembrane region" description="Helical" evidence="5">
    <location>
        <begin position="50"/>
        <end position="70"/>
    </location>
</feature>
<dbReference type="GO" id="GO:0012505">
    <property type="term" value="C:endomembrane system"/>
    <property type="evidence" value="ECO:0007669"/>
    <property type="project" value="UniProtKB-SubCell"/>
</dbReference>
<dbReference type="EMBL" id="CP001108">
    <property type="protein sequence ID" value="ACF45539.1"/>
    <property type="molecule type" value="Genomic_DNA"/>
</dbReference>
<dbReference type="InterPro" id="IPR007318">
    <property type="entry name" value="Phopholipid_MeTrfase"/>
</dbReference>
<dbReference type="PANTHER" id="PTHR12714:SF24">
    <property type="entry name" value="SLR1182 PROTEIN"/>
    <property type="match status" value="1"/>
</dbReference>
<feature type="transmembrane region" description="Helical" evidence="5">
    <location>
        <begin position="20"/>
        <end position="38"/>
    </location>
</feature>
<evidence type="ECO:0000256" key="2">
    <source>
        <dbReference type="ARBA" id="ARBA00022692"/>
    </source>
</evidence>
<reference evidence="6" key="1">
    <citation type="submission" date="2008-06" db="EMBL/GenBank/DDBJ databases">
        <title>Complete sequence of chromosome of Prosthecochloris aestuarii DSM 271.</title>
        <authorList>
            <consortium name="US DOE Joint Genome Institute"/>
            <person name="Lucas S."/>
            <person name="Copeland A."/>
            <person name="Lapidus A."/>
            <person name="Glavina del Rio T."/>
            <person name="Dalin E."/>
            <person name="Tice H."/>
            <person name="Bruce D."/>
            <person name="Goodwin L."/>
            <person name="Pitluck S."/>
            <person name="Schmutz J."/>
            <person name="Larimer F."/>
            <person name="Land M."/>
            <person name="Hauser L."/>
            <person name="Kyrpides N."/>
            <person name="Anderson I."/>
            <person name="Liu Z."/>
            <person name="Li T."/>
            <person name="Zhao F."/>
            <person name="Overmann J."/>
            <person name="Bryant D.A."/>
            <person name="Richardson P."/>
        </authorList>
    </citation>
    <scope>NUCLEOTIDE SEQUENCE [LARGE SCALE GENOMIC DNA]</scope>
    <source>
        <strain evidence="6">DSM 271</strain>
    </source>
</reference>
<evidence type="ECO:0000313" key="6">
    <source>
        <dbReference type="EMBL" id="ACF45539.1"/>
    </source>
</evidence>
<evidence type="ECO:0000313" key="7">
    <source>
        <dbReference type="Proteomes" id="UP000002725"/>
    </source>
</evidence>
<keyword evidence="2 5" id="KW-0812">Transmembrane</keyword>
<dbReference type="PANTHER" id="PTHR12714">
    <property type="entry name" value="PROTEIN-S ISOPRENYLCYSTEINE O-METHYLTRANSFERASE"/>
    <property type="match status" value="1"/>
</dbReference>
<keyword evidence="4 5" id="KW-0472">Membrane</keyword>
<protein>
    <recommendedName>
        <fullName evidence="8">Isoprenylcysteine carboxyl methyltransferase</fullName>
    </recommendedName>
</protein>
<dbReference type="STRING" id="290512.Paes_0483"/>
<proteinExistence type="predicted"/>
<gene>
    <name evidence="6" type="ordered locus">Paes_0483</name>
</gene>
<dbReference type="AlphaFoldDB" id="B4S5E2"/>
<comment type="subcellular location">
    <subcellularLocation>
        <location evidence="1">Endomembrane system</location>
        <topology evidence="1">Multi-pass membrane protein</topology>
    </subcellularLocation>
</comment>
<dbReference type="HOGENOM" id="CLU_065200_5_0_10"/>
<dbReference type="Gene3D" id="1.20.120.1630">
    <property type="match status" value="1"/>
</dbReference>
<evidence type="ECO:0008006" key="8">
    <source>
        <dbReference type="Google" id="ProtNLM"/>
    </source>
</evidence>
<evidence type="ECO:0000256" key="4">
    <source>
        <dbReference type="ARBA" id="ARBA00023136"/>
    </source>
</evidence>